<evidence type="ECO:0000313" key="3">
    <source>
        <dbReference type="Proteomes" id="UP000008983"/>
    </source>
</evidence>
<reference evidence="2 3" key="1">
    <citation type="submission" date="2011-07" db="EMBL/GenBank/DDBJ databases">
        <authorList>
            <person name="Coyne R."/>
            <person name="Brami D."/>
            <person name="Johnson J."/>
            <person name="Hostetler J."/>
            <person name="Hannick L."/>
            <person name="Clark T."/>
            <person name="Cassidy-Hanley D."/>
            <person name="Inman J."/>
        </authorList>
    </citation>
    <scope>NUCLEOTIDE SEQUENCE [LARGE SCALE GENOMIC DNA]</scope>
    <source>
        <strain evidence="2 3">G5</strain>
    </source>
</reference>
<keyword evidence="1" id="KW-0175">Coiled coil</keyword>
<evidence type="ECO:0000313" key="2">
    <source>
        <dbReference type="EMBL" id="EGR31087.1"/>
    </source>
</evidence>
<name>G0QUP1_ICHMU</name>
<feature type="coiled-coil region" evidence="1">
    <location>
        <begin position="122"/>
        <end position="272"/>
    </location>
</feature>
<dbReference type="EMBL" id="GL983917">
    <property type="protein sequence ID" value="EGR31087.1"/>
    <property type="molecule type" value="Genomic_DNA"/>
</dbReference>
<dbReference type="GeneID" id="14907212"/>
<sequence length="278" mass="33287">MKNSSSQFNQTASIQVQRLTSVIQSKVDTSKVANPVSKKDWKSGTDALKEIFSAKDDEIEYWKRICDQQDIQISQLEIISEQKNSYESECYQLKQALAQKEYDFDSLKRNYNDSNRIKDQKVSELEDKCANLAVENERIRQMIEEWKGRFQKQERIIEELRRYQEMCKEYENKIGQFTLELERLNQVIRTMHQENDNNRNRISELELQVSQIRSYEARIKEYENRVVILTQEIQRLNEVINVKNNESAGLRIKEFQNQLNNWNFQVDNYKTLYLKIKT</sequence>
<dbReference type="AlphaFoldDB" id="G0QUP1"/>
<evidence type="ECO:0000256" key="1">
    <source>
        <dbReference type="SAM" id="Coils"/>
    </source>
</evidence>
<proteinExistence type="predicted"/>
<organism evidence="2 3">
    <name type="scientific">Ichthyophthirius multifiliis</name>
    <name type="common">White spot disease agent</name>
    <name type="synonym">Ich</name>
    <dbReference type="NCBI Taxonomy" id="5932"/>
    <lineage>
        <taxon>Eukaryota</taxon>
        <taxon>Sar</taxon>
        <taxon>Alveolata</taxon>
        <taxon>Ciliophora</taxon>
        <taxon>Intramacronucleata</taxon>
        <taxon>Oligohymenophorea</taxon>
        <taxon>Hymenostomatida</taxon>
        <taxon>Ophryoglenina</taxon>
        <taxon>Ichthyophthirius</taxon>
    </lineage>
</organism>
<dbReference type="InParanoid" id="G0QUP1"/>
<dbReference type="STRING" id="857967.G0QUP1"/>
<gene>
    <name evidence="2" type="ORF">IMG5_118120</name>
</gene>
<dbReference type="OrthoDB" id="301873at2759"/>
<keyword evidence="3" id="KW-1185">Reference proteome</keyword>
<dbReference type="RefSeq" id="XP_004034573.1">
    <property type="nucleotide sequence ID" value="XM_004034525.1"/>
</dbReference>
<accession>G0QUP1</accession>
<dbReference type="Proteomes" id="UP000008983">
    <property type="component" value="Unassembled WGS sequence"/>
</dbReference>
<protein>
    <submittedName>
        <fullName evidence="2">Uncharacterized protein</fullName>
    </submittedName>
</protein>